<dbReference type="InterPro" id="IPR036188">
    <property type="entry name" value="FAD/NAD-bd_sf"/>
</dbReference>
<evidence type="ECO:0000313" key="3">
    <source>
        <dbReference type="Proteomes" id="UP000580043"/>
    </source>
</evidence>
<dbReference type="PANTHER" id="PTHR43539">
    <property type="entry name" value="FLAVIN-BINDING MONOOXYGENASE-LIKE PROTEIN (AFU_ORTHOLOGUE AFUA_4G09220)"/>
    <property type="match status" value="1"/>
</dbReference>
<name>A0A848G4N0_9RHOO</name>
<dbReference type="Gene3D" id="3.50.50.60">
    <property type="entry name" value="FAD/NAD(P)-binding domain"/>
    <property type="match status" value="2"/>
</dbReference>
<dbReference type="PRINTS" id="PR00368">
    <property type="entry name" value="FADPNR"/>
</dbReference>
<dbReference type="InterPro" id="IPR024000">
    <property type="entry name" value="CHP04046_FMN-dependent"/>
</dbReference>
<dbReference type="SUPFAM" id="SSF51905">
    <property type="entry name" value="FAD/NAD(P)-binding domain"/>
    <property type="match status" value="1"/>
</dbReference>
<dbReference type="GO" id="GO:0004497">
    <property type="term" value="F:monooxygenase activity"/>
    <property type="evidence" value="ECO:0007669"/>
    <property type="project" value="TreeGrafter"/>
</dbReference>
<reference evidence="2 3" key="1">
    <citation type="submission" date="2020-04" db="EMBL/GenBank/DDBJ databases">
        <title>Zoogloea sp. G-4-1-14 isolated from soil.</title>
        <authorList>
            <person name="Dahal R.H."/>
        </authorList>
    </citation>
    <scope>NUCLEOTIDE SEQUENCE [LARGE SCALE GENOMIC DNA]</scope>
    <source>
        <strain evidence="2 3">G-4-1-14</strain>
    </source>
</reference>
<sequence length="442" mass="48673">MNTLFPQSTQLLSRSHYPVVVVGGGQAGLSTSYFLQQNGIEHIVFEKNRVAHSWRADRWDTFCLVTPNWQCRLPGFPYPGDDPQGFMLKDQIVDYVEAFARRIAPPIVEGVAVSHVTRGASGRLEVTTSAGHFTTDHIVVATGGYDIPIVPAYAERLPSHIQQIHSVNYRNPESLPPGEVLVVGSGQSGVQIMEDLHLAGRKVHLCVGPAPRSPRVYRGREATEWLMDMGYYELTVERHPLGEKAREKTNHYMTGRDGGHEIDLRRFAREGVRLYGSLANIQGATLEFLPDLSRNLDDADEVYVSIRKDIDKYIAAQGIDAPVEPEFEKLWAPGVDPLSLDCEAAGITSIVWAIGFRPDYRWIELPSFDGRGNPKYQRGVSPVPGLYFLGLPWLHTWGSGRFLGVADDARHLAEVIAGRLAAAETGETAEAGAATLPQAAVA</sequence>
<accession>A0A848G4N0</accession>
<keyword evidence="1" id="KW-0560">Oxidoreductase</keyword>
<dbReference type="Proteomes" id="UP000580043">
    <property type="component" value="Unassembled WGS sequence"/>
</dbReference>
<dbReference type="RefSeq" id="WP_169145658.1">
    <property type="nucleotide sequence ID" value="NZ_JABBGA010000006.1"/>
</dbReference>
<dbReference type="Pfam" id="PF13738">
    <property type="entry name" value="Pyr_redox_3"/>
    <property type="match status" value="1"/>
</dbReference>
<dbReference type="EMBL" id="JABBGA010000006">
    <property type="protein sequence ID" value="NML26120.1"/>
    <property type="molecule type" value="Genomic_DNA"/>
</dbReference>
<dbReference type="GO" id="GO:0050660">
    <property type="term" value="F:flavin adenine dinucleotide binding"/>
    <property type="evidence" value="ECO:0007669"/>
    <property type="project" value="TreeGrafter"/>
</dbReference>
<dbReference type="PANTHER" id="PTHR43539:SF78">
    <property type="entry name" value="FLAVIN-CONTAINING MONOOXYGENASE"/>
    <property type="match status" value="1"/>
</dbReference>
<comment type="caution">
    <text evidence="2">The sequence shown here is derived from an EMBL/GenBank/DDBJ whole genome shotgun (WGS) entry which is preliminary data.</text>
</comment>
<organism evidence="2 3">
    <name type="scientific">Zoogloea dura</name>
    <dbReference type="NCBI Taxonomy" id="2728840"/>
    <lineage>
        <taxon>Bacteria</taxon>
        <taxon>Pseudomonadati</taxon>
        <taxon>Pseudomonadota</taxon>
        <taxon>Betaproteobacteria</taxon>
        <taxon>Rhodocyclales</taxon>
        <taxon>Zoogloeaceae</taxon>
        <taxon>Zoogloea</taxon>
    </lineage>
</organism>
<protein>
    <submittedName>
        <fullName evidence="2">MSMEG_0569 family flavin-dependent oxidoreductase</fullName>
    </submittedName>
</protein>
<proteinExistence type="predicted"/>
<dbReference type="AlphaFoldDB" id="A0A848G4N0"/>
<evidence type="ECO:0000313" key="2">
    <source>
        <dbReference type="EMBL" id="NML26120.1"/>
    </source>
</evidence>
<gene>
    <name evidence="2" type="ORF">HHL15_10235</name>
</gene>
<keyword evidence="3" id="KW-1185">Reference proteome</keyword>
<dbReference type="PRINTS" id="PR00411">
    <property type="entry name" value="PNDRDTASEI"/>
</dbReference>
<dbReference type="InterPro" id="IPR050982">
    <property type="entry name" value="Auxin_biosynth/cation_transpt"/>
</dbReference>
<dbReference type="NCBIfam" id="TIGR04046">
    <property type="entry name" value="MSMEG_0569_nitr"/>
    <property type="match status" value="1"/>
</dbReference>
<evidence type="ECO:0000256" key="1">
    <source>
        <dbReference type="ARBA" id="ARBA00023002"/>
    </source>
</evidence>